<keyword evidence="2" id="KW-1185">Reference proteome</keyword>
<name>A0A564YX62_HYMDI</name>
<evidence type="ECO:0000313" key="1">
    <source>
        <dbReference type="EMBL" id="VUZ51228.1"/>
    </source>
</evidence>
<dbReference type="Proteomes" id="UP000321570">
    <property type="component" value="Unassembled WGS sequence"/>
</dbReference>
<accession>A0A564YX62</accession>
<proteinExistence type="predicted"/>
<feature type="non-terminal residue" evidence="1">
    <location>
        <position position="1"/>
    </location>
</feature>
<gene>
    <name evidence="1" type="ORF">WMSIL1_LOCUS9955</name>
</gene>
<organism evidence="1 2">
    <name type="scientific">Hymenolepis diminuta</name>
    <name type="common">Rat tapeworm</name>
    <dbReference type="NCBI Taxonomy" id="6216"/>
    <lineage>
        <taxon>Eukaryota</taxon>
        <taxon>Metazoa</taxon>
        <taxon>Spiralia</taxon>
        <taxon>Lophotrochozoa</taxon>
        <taxon>Platyhelminthes</taxon>
        <taxon>Cestoda</taxon>
        <taxon>Eucestoda</taxon>
        <taxon>Cyclophyllidea</taxon>
        <taxon>Hymenolepididae</taxon>
        <taxon>Hymenolepis</taxon>
    </lineage>
</organism>
<dbReference type="EMBL" id="CABIJS010000432">
    <property type="protein sequence ID" value="VUZ51228.1"/>
    <property type="molecule type" value="Genomic_DNA"/>
</dbReference>
<dbReference type="AlphaFoldDB" id="A0A564YX62"/>
<evidence type="ECO:0000313" key="2">
    <source>
        <dbReference type="Proteomes" id="UP000321570"/>
    </source>
</evidence>
<protein>
    <submittedName>
        <fullName evidence="1">Uncharacterized protein</fullName>
    </submittedName>
</protein>
<sequence length="77" mass="8813">KVIVSRNVAQFSFTWFEDFCRCLKICLSRPPPTSSGRNEQLVGNMKGQLLMSQGEEGVEEILNSLYFRYRTTLHVGV</sequence>
<reference evidence="1 2" key="1">
    <citation type="submission" date="2019-07" db="EMBL/GenBank/DDBJ databases">
        <authorList>
            <person name="Jastrzebski P J."/>
            <person name="Paukszto L."/>
            <person name="Jastrzebski P J."/>
        </authorList>
    </citation>
    <scope>NUCLEOTIDE SEQUENCE [LARGE SCALE GENOMIC DNA]</scope>
    <source>
        <strain evidence="1 2">WMS-il1</strain>
    </source>
</reference>